<evidence type="ECO:0000313" key="3">
    <source>
        <dbReference type="Proteomes" id="UP001265259"/>
    </source>
</evidence>
<dbReference type="InterPro" id="IPR029045">
    <property type="entry name" value="ClpP/crotonase-like_dom_sf"/>
</dbReference>
<evidence type="ECO:0000256" key="1">
    <source>
        <dbReference type="SAM" id="MobiDB-lite"/>
    </source>
</evidence>
<feature type="compositionally biased region" description="Basic and acidic residues" evidence="1">
    <location>
        <begin position="50"/>
        <end position="60"/>
    </location>
</feature>
<gene>
    <name evidence="2" type="ORF">RM543_04360</name>
</gene>
<dbReference type="RefSeq" id="WP_311689661.1">
    <property type="nucleotide sequence ID" value="NZ_JAVRHL010000001.1"/>
</dbReference>
<dbReference type="EMBL" id="JAVRHL010000001">
    <property type="protein sequence ID" value="MDT0681908.1"/>
    <property type="molecule type" value="Genomic_DNA"/>
</dbReference>
<evidence type="ECO:0000313" key="2">
    <source>
        <dbReference type="EMBL" id="MDT0681908.1"/>
    </source>
</evidence>
<organism evidence="2 3">
    <name type="scientific">Tropicimonas omnivorans</name>
    <dbReference type="NCBI Taxonomy" id="3075590"/>
    <lineage>
        <taxon>Bacteria</taxon>
        <taxon>Pseudomonadati</taxon>
        <taxon>Pseudomonadota</taxon>
        <taxon>Alphaproteobacteria</taxon>
        <taxon>Rhodobacterales</taxon>
        <taxon>Roseobacteraceae</taxon>
        <taxon>Tropicimonas</taxon>
    </lineage>
</organism>
<proteinExistence type="predicted"/>
<reference evidence="2 3" key="1">
    <citation type="submission" date="2023-09" db="EMBL/GenBank/DDBJ databases">
        <authorList>
            <person name="Rey-Velasco X."/>
        </authorList>
    </citation>
    <scope>NUCLEOTIDE SEQUENCE [LARGE SCALE GENOMIC DNA]</scope>
    <source>
        <strain evidence="2 3">F158</strain>
    </source>
</reference>
<evidence type="ECO:0008006" key="4">
    <source>
        <dbReference type="Google" id="ProtNLM"/>
    </source>
</evidence>
<protein>
    <recommendedName>
        <fullName evidence="4">Periplasmic protein-like protein</fullName>
    </recommendedName>
</protein>
<name>A0ABU3DDV5_9RHOB</name>
<dbReference type="SUPFAM" id="SSF52096">
    <property type="entry name" value="ClpP/crotonase"/>
    <property type="match status" value="1"/>
</dbReference>
<dbReference type="Gene3D" id="3.90.226.10">
    <property type="entry name" value="2-enoyl-CoA Hydratase, Chain A, domain 1"/>
    <property type="match status" value="1"/>
</dbReference>
<accession>A0ABU3DDV5</accession>
<keyword evidence="3" id="KW-1185">Reference proteome</keyword>
<comment type="caution">
    <text evidence="2">The sequence shown here is derived from an EMBL/GenBank/DDBJ whole genome shotgun (WGS) entry which is preliminary data.</text>
</comment>
<feature type="region of interest" description="Disordered" evidence="1">
    <location>
        <begin position="34"/>
        <end position="69"/>
    </location>
</feature>
<dbReference type="Proteomes" id="UP001265259">
    <property type="component" value="Unassembled WGS sequence"/>
</dbReference>
<sequence>MNTASAIRAIFGLQIGIALVLLVQDFSGALPQLGWPGTTAPRLDQPIRPGDQRRRFDPDRLPSPPGVDLPDGMDMPSSLFFEETGANTARISGTIRPGDADRFTDWLGARSEPLLEVALLSPGGSVSDALTIGRRLRQDEIDTRIETNAVCMSACPYMLMGGPERFVSREGAVGVHQHYYGENTLLPAFLAVKDIQSGQAEVMDYLGEMGIDLRLMKHSLATPPDEIYVLVEEELTEYVVATEVTD</sequence>